<comment type="caution">
    <text evidence="3">The sequence shown here is derived from an EMBL/GenBank/DDBJ whole genome shotgun (WGS) entry which is preliminary data.</text>
</comment>
<dbReference type="InterPro" id="IPR053137">
    <property type="entry name" value="NLR-like"/>
</dbReference>
<sequence>MHGLVRWRAQQEADHDSYWKPYVVWMNLVVRHDALFTEARPYQWIIPHLPSTKALHDNFQIPPRPLLCAVLRVYAEVWKSARRWQRAERLFIKLFHIAKEMGDDDLKRIFRHELGEIQFHRKFQDEESARGSDIKRRTEAAILIEKIYASERLELGENDLMTLSTGTNLVGIYFRQGREAKAAELSAKLLESQTEALGATHPQTLMLRLHACSRGPAKAEIVANVKIQTGVLDLATEQLGKDHPVTISAMRHLASSHGKLERWPEAEELLFKVIGVQTAVLGQAHPDTLADMRKLAALYEARGSTAEAAELREKADALYREYLEPEDPEEEIRRYDLFDAQMGSPSEVKTERQDLTQHEQDDNEDIHRPPSPTFRGRSWQDGDRGTNYSGSSASEMARYTLDEFDDGPIIVYKYRGGIQTTTQKELCAALDKDVTMRVTKKPIPRYSSRMEIKAEDLLLPDERERLGNTPPYANTIASVKLPSYWSRLLLGKFKDLYILSPETERTDDSPYVSDGDSEGSNDESRSVRLRVAAKQIDNARLERDLATARQNANNLDRRVPVWTPLNEAGAVLPGTHGLHELSAPSESVNDSGT</sequence>
<dbReference type="SUPFAM" id="SSF48452">
    <property type="entry name" value="TPR-like"/>
    <property type="match status" value="1"/>
</dbReference>
<dbReference type="PANTHER" id="PTHR46082:SF11">
    <property type="entry name" value="AAA+ ATPASE DOMAIN-CONTAINING PROTEIN-RELATED"/>
    <property type="match status" value="1"/>
</dbReference>
<accession>A0AAJ0LUZ7</accession>
<feature type="region of interest" description="Disordered" evidence="2">
    <location>
        <begin position="344"/>
        <end position="391"/>
    </location>
</feature>
<organism evidence="3 4">
    <name type="scientific">Extremus antarcticus</name>
    <dbReference type="NCBI Taxonomy" id="702011"/>
    <lineage>
        <taxon>Eukaryota</taxon>
        <taxon>Fungi</taxon>
        <taxon>Dikarya</taxon>
        <taxon>Ascomycota</taxon>
        <taxon>Pezizomycotina</taxon>
        <taxon>Dothideomycetes</taxon>
        <taxon>Dothideomycetidae</taxon>
        <taxon>Mycosphaerellales</taxon>
        <taxon>Extremaceae</taxon>
        <taxon>Extremus</taxon>
    </lineage>
</organism>
<protein>
    <recommendedName>
        <fullName evidence="5">Kinesin light chain</fullName>
    </recommendedName>
</protein>
<keyword evidence="1" id="KW-0175">Coiled coil</keyword>
<dbReference type="InterPro" id="IPR011990">
    <property type="entry name" value="TPR-like_helical_dom_sf"/>
</dbReference>
<evidence type="ECO:0008006" key="5">
    <source>
        <dbReference type="Google" id="ProtNLM"/>
    </source>
</evidence>
<feature type="coiled-coil region" evidence="1">
    <location>
        <begin position="531"/>
        <end position="558"/>
    </location>
</feature>
<evidence type="ECO:0000256" key="1">
    <source>
        <dbReference type="SAM" id="Coils"/>
    </source>
</evidence>
<reference evidence="3" key="1">
    <citation type="submission" date="2023-04" db="EMBL/GenBank/DDBJ databases">
        <title>Black Yeasts Isolated from many extreme environments.</title>
        <authorList>
            <person name="Coleine C."/>
            <person name="Stajich J.E."/>
            <person name="Selbmann L."/>
        </authorList>
    </citation>
    <scope>NUCLEOTIDE SEQUENCE</scope>
    <source>
        <strain evidence="3">CCFEE 5312</strain>
    </source>
</reference>
<keyword evidence="4" id="KW-1185">Reference proteome</keyword>
<evidence type="ECO:0000313" key="3">
    <source>
        <dbReference type="EMBL" id="KAK3056558.1"/>
    </source>
</evidence>
<dbReference type="EMBL" id="JAWDJX010000005">
    <property type="protein sequence ID" value="KAK3056558.1"/>
    <property type="molecule type" value="Genomic_DNA"/>
</dbReference>
<gene>
    <name evidence="3" type="ORF">LTR09_002351</name>
</gene>
<dbReference type="Proteomes" id="UP001271007">
    <property type="component" value="Unassembled WGS sequence"/>
</dbReference>
<name>A0AAJ0LUZ7_9PEZI</name>
<dbReference type="PANTHER" id="PTHR46082">
    <property type="entry name" value="ATP/GTP-BINDING PROTEIN-RELATED"/>
    <property type="match status" value="1"/>
</dbReference>
<dbReference type="Pfam" id="PF13374">
    <property type="entry name" value="TPR_10"/>
    <property type="match status" value="2"/>
</dbReference>
<feature type="compositionally biased region" description="Basic and acidic residues" evidence="2">
    <location>
        <begin position="348"/>
        <end position="368"/>
    </location>
</feature>
<evidence type="ECO:0000256" key="2">
    <source>
        <dbReference type="SAM" id="MobiDB-lite"/>
    </source>
</evidence>
<dbReference type="Gene3D" id="1.25.40.10">
    <property type="entry name" value="Tetratricopeptide repeat domain"/>
    <property type="match status" value="2"/>
</dbReference>
<dbReference type="AlphaFoldDB" id="A0AAJ0LUZ7"/>
<proteinExistence type="predicted"/>
<evidence type="ECO:0000313" key="4">
    <source>
        <dbReference type="Proteomes" id="UP001271007"/>
    </source>
</evidence>
<feature type="region of interest" description="Disordered" evidence="2">
    <location>
        <begin position="504"/>
        <end position="527"/>
    </location>
</feature>